<dbReference type="SMART" id="SM00184">
    <property type="entry name" value="RING"/>
    <property type="match status" value="1"/>
</dbReference>
<keyword evidence="12 16" id="KW-0472">Membrane</keyword>
<dbReference type="PANTHER" id="PTHR46913">
    <property type="entry name" value="RING-H2 FINGER PROTEIN ATL16"/>
    <property type="match status" value="1"/>
</dbReference>
<evidence type="ECO:0000256" key="15">
    <source>
        <dbReference type="SAM" id="MobiDB-lite"/>
    </source>
</evidence>
<evidence type="ECO:0000256" key="7">
    <source>
        <dbReference type="ARBA" id="ARBA00022723"/>
    </source>
</evidence>
<dbReference type="InterPro" id="IPR013083">
    <property type="entry name" value="Znf_RING/FYVE/PHD"/>
</dbReference>
<sequence>MGSLGGSPKTWIPYMNTKDCSQGFCSLYCPQWCYRIIPPPPVFEFPEDNSSSPSFSPLVIAIIGILVSAFLLVSYYTIISKYCGNADRRRARREDQEQNEEMEDPHNPSIHEPWHVVTAGLDEALIKSLTVCKYKKGDGFVEGTDCSVCLSEFEEDERLRLLPKCNHAFHLPCIDTWLKSHSNCPLCRANIVPHQLPHPAVTETPSSTNHDASSMAESQPANDQNVVTAQNSETSQNVESMQGDHEGYHQAIRRSVSMDDWRQNNRVLVADILSRNDEEDEEDEEDDMNSESDDIAEGVGKSSNRKGVLLHCVMSPVAMKRSFSSGRFFPTRPSRARNTVLPV</sequence>
<dbReference type="SUPFAM" id="SSF57850">
    <property type="entry name" value="RING/U-box"/>
    <property type="match status" value="1"/>
</dbReference>
<evidence type="ECO:0000313" key="18">
    <source>
        <dbReference type="Proteomes" id="UP000515124"/>
    </source>
</evidence>
<evidence type="ECO:0000256" key="11">
    <source>
        <dbReference type="ARBA" id="ARBA00022989"/>
    </source>
</evidence>
<comment type="similarity">
    <text evidence="13">Belongs to the RING-type zinc finger family. ATL subfamily.</text>
</comment>
<dbReference type="PANTHER" id="PTHR46913:SF22">
    <property type="entry name" value="RING-TYPE E3 UBIQUITIN TRANSFERASE"/>
    <property type="match status" value="1"/>
</dbReference>
<dbReference type="EC" id="2.3.2.27" evidence="4"/>
<gene>
    <name evidence="19" type="primary">LOC110768567</name>
</gene>
<feature type="region of interest" description="Disordered" evidence="15">
    <location>
        <begin position="90"/>
        <end position="109"/>
    </location>
</feature>
<keyword evidence="10" id="KW-0862">Zinc</keyword>
<dbReference type="Gene3D" id="3.30.40.10">
    <property type="entry name" value="Zinc/RING finger domain, C3HC4 (zinc finger)"/>
    <property type="match status" value="1"/>
</dbReference>
<dbReference type="UniPathway" id="UPA00143"/>
<dbReference type="InterPro" id="IPR001841">
    <property type="entry name" value="Znf_RING"/>
</dbReference>
<dbReference type="KEGG" id="pavi:110768567"/>
<dbReference type="GO" id="GO:0016567">
    <property type="term" value="P:protein ubiquitination"/>
    <property type="evidence" value="ECO:0007669"/>
    <property type="project" value="UniProtKB-UniPathway"/>
</dbReference>
<feature type="transmembrane region" description="Helical" evidence="16">
    <location>
        <begin position="58"/>
        <end position="79"/>
    </location>
</feature>
<evidence type="ECO:0000256" key="12">
    <source>
        <dbReference type="ARBA" id="ARBA00023136"/>
    </source>
</evidence>
<accession>A0A6P5TLM5</accession>
<evidence type="ECO:0000256" key="10">
    <source>
        <dbReference type="ARBA" id="ARBA00022833"/>
    </source>
</evidence>
<comment type="catalytic activity">
    <reaction evidence="1">
        <text>S-ubiquitinyl-[E2 ubiquitin-conjugating enzyme]-L-cysteine + [acceptor protein]-L-lysine = [E2 ubiquitin-conjugating enzyme]-L-cysteine + N(6)-ubiquitinyl-[acceptor protein]-L-lysine.</text>
        <dbReference type="EC" id="2.3.2.27"/>
    </reaction>
</comment>
<keyword evidence="5" id="KW-0808">Transferase</keyword>
<evidence type="ECO:0000256" key="5">
    <source>
        <dbReference type="ARBA" id="ARBA00022679"/>
    </source>
</evidence>
<keyword evidence="11 16" id="KW-1133">Transmembrane helix</keyword>
<feature type="region of interest" description="Disordered" evidence="15">
    <location>
        <begin position="272"/>
        <end position="306"/>
    </location>
</feature>
<comment type="subcellular location">
    <subcellularLocation>
        <location evidence="2">Membrane</location>
        <topology evidence="2">Single-pass membrane protein</topology>
    </subcellularLocation>
</comment>
<keyword evidence="6 16" id="KW-0812">Transmembrane</keyword>
<evidence type="ECO:0000256" key="2">
    <source>
        <dbReference type="ARBA" id="ARBA00004167"/>
    </source>
</evidence>
<dbReference type="AlphaFoldDB" id="A0A6P5TLM5"/>
<reference evidence="19" key="1">
    <citation type="submission" date="2025-08" db="UniProtKB">
        <authorList>
            <consortium name="RefSeq"/>
        </authorList>
    </citation>
    <scope>IDENTIFICATION</scope>
</reference>
<dbReference type="PROSITE" id="PS50089">
    <property type="entry name" value="ZF_RING_2"/>
    <property type="match status" value="1"/>
</dbReference>
<evidence type="ECO:0000256" key="14">
    <source>
        <dbReference type="PROSITE-ProRule" id="PRU00175"/>
    </source>
</evidence>
<evidence type="ECO:0000313" key="19">
    <source>
        <dbReference type="RefSeq" id="XP_021828032.1"/>
    </source>
</evidence>
<dbReference type="GO" id="GO:0016020">
    <property type="term" value="C:membrane"/>
    <property type="evidence" value="ECO:0007669"/>
    <property type="project" value="UniProtKB-SubCell"/>
</dbReference>
<dbReference type="GeneID" id="110768567"/>
<dbReference type="GO" id="GO:0008270">
    <property type="term" value="F:zinc ion binding"/>
    <property type="evidence" value="ECO:0007669"/>
    <property type="project" value="UniProtKB-KW"/>
</dbReference>
<evidence type="ECO:0000256" key="1">
    <source>
        <dbReference type="ARBA" id="ARBA00000900"/>
    </source>
</evidence>
<evidence type="ECO:0000256" key="13">
    <source>
        <dbReference type="ARBA" id="ARBA00024209"/>
    </source>
</evidence>
<comment type="pathway">
    <text evidence="3">Protein modification; protein ubiquitination.</text>
</comment>
<evidence type="ECO:0000256" key="16">
    <source>
        <dbReference type="SAM" id="Phobius"/>
    </source>
</evidence>
<evidence type="ECO:0000256" key="9">
    <source>
        <dbReference type="ARBA" id="ARBA00022786"/>
    </source>
</evidence>
<protein>
    <recommendedName>
        <fullName evidence="4">RING-type E3 ubiquitin transferase</fullName>
        <ecNumber evidence="4">2.3.2.27</ecNumber>
    </recommendedName>
</protein>
<dbReference type="InterPro" id="IPR044600">
    <property type="entry name" value="ATL1/ATL16-like"/>
</dbReference>
<evidence type="ECO:0000259" key="17">
    <source>
        <dbReference type="PROSITE" id="PS50089"/>
    </source>
</evidence>
<evidence type="ECO:0000256" key="4">
    <source>
        <dbReference type="ARBA" id="ARBA00012483"/>
    </source>
</evidence>
<evidence type="ECO:0000256" key="8">
    <source>
        <dbReference type="ARBA" id="ARBA00022771"/>
    </source>
</evidence>
<proteinExistence type="inferred from homology"/>
<dbReference type="GO" id="GO:0061630">
    <property type="term" value="F:ubiquitin protein ligase activity"/>
    <property type="evidence" value="ECO:0007669"/>
    <property type="project" value="UniProtKB-EC"/>
</dbReference>
<feature type="compositionally biased region" description="Acidic residues" evidence="15">
    <location>
        <begin position="277"/>
        <end position="296"/>
    </location>
</feature>
<feature type="compositionally biased region" description="Polar residues" evidence="15">
    <location>
        <begin position="203"/>
        <end position="240"/>
    </location>
</feature>
<evidence type="ECO:0000256" key="3">
    <source>
        <dbReference type="ARBA" id="ARBA00004906"/>
    </source>
</evidence>
<dbReference type="CDD" id="cd16461">
    <property type="entry name" value="RING-H2_EL5-like"/>
    <property type="match status" value="1"/>
</dbReference>
<feature type="domain" description="RING-type" evidence="17">
    <location>
        <begin position="146"/>
        <end position="188"/>
    </location>
</feature>
<name>A0A6P5TLM5_PRUAV</name>
<dbReference type="FunFam" id="3.30.40.10:FF:000233">
    <property type="entry name" value="RING-H2 finger protein ATL54"/>
    <property type="match status" value="1"/>
</dbReference>
<evidence type="ECO:0000256" key="6">
    <source>
        <dbReference type="ARBA" id="ARBA00022692"/>
    </source>
</evidence>
<feature type="region of interest" description="Disordered" evidence="15">
    <location>
        <begin position="198"/>
        <end position="246"/>
    </location>
</feature>
<keyword evidence="9" id="KW-0833">Ubl conjugation pathway</keyword>
<dbReference type="Proteomes" id="UP000515124">
    <property type="component" value="Unplaced"/>
</dbReference>
<keyword evidence="18" id="KW-1185">Reference proteome</keyword>
<keyword evidence="7" id="KW-0479">Metal-binding</keyword>
<dbReference type="RefSeq" id="XP_021828032.1">
    <property type="nucleotide sequence ID" value="XM_021972340.1"/>
</dbReference>
<dbReference type="Pfam" id="PF13639">
    <property type="entry name" value="zf-RING_2"/>
    <property type="match status" value="1"/>
</dbReference>
<organism evidence="18 19">
    <name type="scientific">Prunus avium</name>
    <name type="common">Cherry</name>
    <name type="synonym">Cerasus avium</name>
    <dbReference type="NCBI Taxonomy" id="42229"/>
    <lineage>
        <taxon>Eukaryota</taxon>
        <taxon>Viridiplantae</taxon>
        <taxon>Streptophyta</taxon>
        <taxon>Embryophyta</taxon>
        <taxon>Tracheophyta</taxon>
        <taxon>Spermatophyta</taxon>
        <taxon>Magnoliopsida</taxon>
        <taxon>eudicotyledons</taxon>
        <taxon>Gunneridae</taxon>
        <taxon>Pentapetalae</taxon>
        <taxon>rosids</taxon>
        <taxon>fabids</taxon>
        <taxon>Rosales</taxon>
        <taxon>Rosaceae</taxon>
        <taxon>Amygdaloideae</taxon>
        <taxon>Amygdaleae</taxon>
        <taxon>Prunus</taxon>
    </lineage>
</organism>
<keyword evidence="8 14" id="KW-0863">Zinc-finger</keyword>